<dbReference type="RefSeq" id="WP_251807708.1">
    <property type="nucleotide sequence ID" value="NZ_CP166679.1"/>
</dbReference>
<keyword evidence="1" id="KW-0732">Signal</keyword>
<feature type="signal peptide" evidence="1">
    <location>
        <begin position="1"/>
        <end position="23"/>
    </location>
</feature>
<dbReference type="Pfam" id="PF12771">
    <property type="entry name" value="SusD-like_2"/>
    <property type="match status" value="1"/>
</dbReference>
<dbReference type="Proteomes" id="UP001597532">
    <property type="component" value="Unassembled WGS sequence"/>
</dbReference>
<dbReference type="SUPFAM" id="SSF48452">
    <property type="entry name" value="TPR-like"/>
    <property type="match status" value="1"/>
</dbReference>
<dbReference type="InterPro" id="IPR041662">
    <property type="entry name" value="SusD-like_2"/>
</dbReference>
<gene>
    <name evidence="2" type="ORF">ACFS1K_08855</name>
</gene>
<reference evidence="3" key="1">
    <citation type="journal article" date="2019" name="Int. J. Syst. Evol. Microbiol.">
        <title>The Global Catalogue of Microorganisms (GCM) 10K type strain sequencing project: providing services to taxonomists for standard genome sequencing and annotation.</title>
        <authorList>
            <consortium name="The Broad Institute Genomics Platform"/>
            <consortium name="The Broad Institute Genome Sequencing Center for Infectious Disease"/>
            <person name="Wu L."/>
            <person name="Ma J."/>
        </authorList>
    </citation>
    <scope>NUCLEOTIDE SEQUENCE [LARGE SCALE GENOMIC DNA]</scope>
    <source>
        <strain evidence="3">KCTC 52924</strain>
    </source>
</reference>
<keyword evidence="2" id="KW-0449">Lipoprotein</keyword>
<sequence length="506" mass="56744">MKNIFSKLILGLCALMLVVSCTKDFVEINTNTDATSNLPDPGLLLPNIIRTTSHRSWKNSFDRFAVVADQIANQFSSTYGNWTRSDTDRFFWNNYDQIKELDKMINAAENKGFNNYKGIGLVLRAWIFQGITDNFGPIPYSEAGKAAIDINFPKYDSQEAVYSGILAELEMANELLGSTTEIITGDILYNGDISGWKKFANGLRLRILMRQSGRVDPSPEMRKIIGNPTVYPLFTSFLDQAALQYLTEFENEHPSFRGNVSDWASSTRLSVTMEKVLKDLNDPRLAVFAMPTPASAGTATPQYGGVPNGIKDIQQWNGGSVNHSAVGLLWAPKQFAPNLASENAAQSILMSYSELQFILAEARERGFITTGNAETYYQNGIRGQFEYYASRIPENFELPTAAQVIPPETYYTQVNVAYTGSLEDKLNKIYIQKWLSLFLNGGEAWSHWRRTGVPEIVAGPNNEGYVPVRYVYPADEQRLNEQNYNEALVLLGGPDNLITKVWWDVN</sequence>
<keyword evidence="3" id="KW-1185">Reference proteome</keyword>
<dbReference type="InterPro" id="IPR011990">
    <property type="entry name" value="TPR-like_helical_dom_sf"/>
</dbReference>
<evidence type="ECO:0000313" key="2">
    <source>
        <dbReference type="EMBL" id="MFD2789869.1"/>
    </source>
</evidence>
<accession>A0ABW5VG37</accession>
<dbReference type="EMBL" id="JBHUOK010000029">
    <property type="protein sequence ID" value="MFD2789869.1"/>
    <property type="molecule type" value="Genomic_DNA"/>
</dbReference>
<evidence type="ECO:0000256" key="1">
    <source>
        <dbReference type="SAM" id="SignalP"/>
    </source>
</evidence>
<organism evidence="2 3">
    <name type="scientific">Arenibacter antarcticus</name>
    <dbReference type="NCBI Taxonomy" id="2040469"/>
    <lineage>
        <taxon>Bacteria</taxon>
        <taxon>Pseudomonadati</taxon>
        <taxon>Bacteroidota</taxon>
        <taxon>Flavobacteriia</taxon>
        <taxon>Flavobacteriales</taxon>
        <taxon>Flavobacteriaceae</taxon>
        <taxon>Arenibacter</taxon>
    </lineage>
</organism>
<proteinExistence type="predicted"/>
<feature type="chain" id="PRO_5046794444" evidence="1">
    <location>
        <begin position="24"/>
        <end position="506"/>
    </location>
</feature>
<protein>
    <submittedName>
        <fullName evidence="2">SusD/RagB family nutrient-binding outer membrane lipoprotein</fullName>
    </submittedName>
</protein>
<evidence type="ECO:0000313" key="3">
    <source>
        <dbReference type="Proteomes" id="UP001597532"/>
    </source>
</evidence>
<dbReference type="PROSITE" id="PS51257">
    <property type="entry name" value="PROKAR_LIPOPROTEIN"/>
    <property type="match status" value="1"/>
</dbReference>
<name>A0ABW5VG37_9FLAO</name>
<comment type="caution">
    <text evidence="2">The sequence shown here is derived from an EMBL/GenBank/DDBJ whole genome shotgun (WGS) entry which is preliminary data.</text>
</comment>
<dbReference type="Gene3D" id="1.25.40.390">
    <property type="match status" value="1"/>
</dbReference>